<dbReference type="AlphaFoldDB" id="A0A4R3YK00"/>
<keyword evidence="3" id="KW-1185">Reference proteome</keyword>
<comment type="caution">
    <text evidence="2">The sequence shown here is derived from an EMBL/GenBank/DDBJ whole genome shotgun (WGS) entry which is preliminary data.</text>
</comment>
<gene>
    <name evidence="2" type="ORF">EDC52_11257</name>
</gene>
<dbReference type="EMBL" id="SMCR01000012">
    <property type="protein sequence ID" value="TCV92501.1"/>
    <property type="molecule type" value="Genomic_DNA"/>
</dbReference>
<protein>
    <submittedName>
        <fullName evidence="2">Exopolysaccharide biosynthesis protein YbjH</fullName>
    </submittedName>
</protein>
<evidence type="ECO:0000313" key="2">
    <source>
        <dbReference type="EMBL" id="TCV92501.1"/>
    </source>
</evidence>
<name>A0A4R3YK00_9GAMM</name>
<evidence type="ECO:0000313" key="3">
    <source>
        <dbReference type="Proteomes" id="UP000295719"/>
    </source>
</evidence>
<feature type="chain" id="PRO_5020348356" evidence="1">
    <location>
        <begin position="21"/>
        <end position="695"/>
    </location>
</feature>
<dbReference type="InterPro" id="IPR010344">
    <property type="entry name" value="YbjH"/>
</dbReference>
<reference evidence="2 3" key="1">
    <citation type="submission" date="2019-03" db="EMBL/GenBank/DDBJ databases">
        <title>Genomic Encyclopedia of Type Strains, Phase IV (KMG-IV): sequencing the most valuable type-strain genomes for metagenomic binning, comparative biology and taxonomic classification.</title>
        <authorList>
            <person name="Goeker M."/>
        </authorList>
    </citation>
    <scope>NUCLEOTIDE SEQUENCE [LARGE SCALE GENOMIC DNA]</scope>
    <source>
        <strain evidence="2 3">DSM 19580</strain>
    </source>
</reference>
<feature type="signal peptide" evidence="1">
    <location>
        <begin position="1"/>
        <end position="20"/>
    </location>
</feature>
<sequence length="695" mass="78809">MKKQYLLSIIALSVASACQAASYTAPLGPSQMDQGGVGLLQTPTARMAREGEFSMNYRDNDQYRFYSVNLQLFPWLESTIRYTDVRTRKYSPYEDFSGDQTYKDKGIDFKLRLWQESYWLPEVSVGIKDFGGTGLFDSEFIAASKAWGPLDFTLGVGWGYLGNSGNISNPFCEAKDSFCQRNNTHRTAGSFNGGDFFHGPASVFGGVEYQTPWQPLRLKAEYEGNNYEGDFAGRLKQDSPVNVGAIYRVADWADVNLSYERGNTVMFGVTLRTNFNDLKQQHLDNKKPDYAPRDQPEMLQHQVVAQQLTDIQDNAGYTSPHIQVKDRTLYMTGEQYKYRDNQEGVDRANRILVNNLPENIDTIKVTDTRTRMPMVTTETDVKSLRDSLSGYPLGQERPLIQRRTEPDVPASAEQGYYIDKSRLELGWSPVLNQSFGGPEDFYMYQIGVQGSANYWLTNHWAVSGTVFGNIVNNYDKFNYTAPPADSNLPRVRTRIREYVENDVYISNLQTTYIDRLGEGWYGQLYGGYLEMMYGGVGGEVLYRPLDKNWAIGVDGNYVKQRDWDNMMQFADYKVATGNLTGYWRPEFMDGLLVKASVGRYLAKDKGVTFDVSKRFDSGVTAGAFATFTDVSKEDYGEGSFTKGFYISIPLDLLTVTPNRSRAQLNWIPLTRDGGQMVGRKYYLYDLTDERAPAVE</sequence>
<organism evidence="2 3">
    <name type="scientific">Biostraticola tofi</name>
    <dbReference type="NCBI Taxonomy" id="466109"/>
    <lineage>
        <taxon>Bacteria</taxon>
        <taxon>Pseudomonadati</taxon>
        <taxon>Pseudomonadota</taxon>
        <taxon>Gammaproteobacteria</taxon>
        <taxon>Enterobacterales</taxon>
        <taxon>Bruguierivoracaceae</taxon>
        <taxon>Biostraticola</taxon>
    </lineage>
</organism>
<dbReference type="Pfam" id="PF06082">
    <property type="entry name" value="YjbH"/>
    <property type="match status" value="1"/>
</dbReference>
<dbReference type="OrthoDB" id="19542at2"/>
<keyword evidence="1" id="KW-0732">Signal</keyword>
<proteinExistence type="predicted"/>
<dbReference type="Proteomes" id="UP000295719">
    <property type="component" value="Unassembled WGS sequence"/>
</dbReference>
<dbReference type="PROSITE" id="PS51257">
    <property type="entry name" value="PROKAR_LIPOPROTEIN"/>
    <property type="match status" value="1"/>
</dbReference>
<dbReference type="RefSeq" id="WP_131867353.1">
    <property type="nucleotide sequence ID" value="NZ_SMCR01000012.1"/>
</dbReference>
<accession>A0A4R3YK00</accession>
<evidence type="ECO:0000256" key="1">
    <source>
        <dbReference type="SAM" id="SignalP"/>
    </source>
</evidence>